<keyword evidence="3" id="KW-0597">Phosphoprotein</keyword>
<evidence type="ECO:0000256" key="2">
    <source>
        <dbReference type="ARBA" id="ARBA00012438"/>
    </source>
</evidence>
<dbReference type="Gene3D" id="3.30.450.20">
    <property type="entry name" value="PAS domain"/>
    <property type="match status" value="1"/>
</dbReference>
<evidence type="ECO:0000259" key="11">
    <source>
        <dbReference type="PROSITE" id="PS50112"/>
    </source>
</evidence>
<dbReference type="RefSeq" id="WP_165107996.1">
    <property type="nucleotide sequence ID" value="NZ_JAAKYA010000071.1"/>
</dbReference>
<dbReference type="SUPFAM" id="SSF55785">
    <property type="entry name" value="PYP-like sensor domain (PAS domain)"/>
    <property type="match status" value="1"/>
</dbReference>
<comment type="caution">
    <text evidence="12">The sequence shown here is derived from an EMBL/GenBank/DDBJ whole genome shotgun (WGS) entry which is preliminary data.</text>
</comment>
<keyword evidence="7" id="KW-0067">ATP-binding</keyword>
<sequence length="430" mass="47404">MAAVKSGFLDKVLGRIGRLDAQGLQAVVQRLARERSFLETLFNTIEDGILVTDEQGKILYFNQAARRMLGLTDDVEGRHVRDCVPEVDWDQLARLDTAGGQRFVRQEFEIEYPRPRFLRLLAAPLDGRQTGTSGVALILHDATEARQQTFEAIESERVQALTLLAASLAHEIGNPLNALHIHLQLLERELRKLKTAWEGSAPAPASAGAETGSGPRATHTDVATVLARMEQFLQVAQGEVNRLDYIVTQFLQALRPTAPQLRPTSLNDVVRKTVDLLRPELENRGITVQMQLSRAVPETPLDPVQMQQVLVNLVKNAMQAMTRGGTLTLQTGADSEGVWVVVADTGSGMTPEQLQRVFEPFFTTKQKGSGLGLMIVQRIVRAHRGRIEVESHVGRGTTFRIWLPLHERRPRLLEPPGGAAPASEEAATGS</sequence>
<dbReference type="PANTHER" id="PTHR43065">
    <property type="entry name" value="SENSOR HISTIDINE KINASE"/>
    <property type="match status" value="1"/>
</dbReference>
<dbReference type="SUPFAM" id="SSF47384">
    <property type="entry name" value="Homodimeric domain of signal transducing histidine kinase"/>
    <property type="match status" value="1"/>
</dbReference>
<dbReference type="PANTHER" id="PTHR43065:SF10">
    <property type="entry name" value="PEROXIDE STRESS-ACTIVATED HISTIDINE KINASE MAK3"/>
    <property type="match status" value="1"/>
</dbReference>
<comment type="catalytic activity">
    <reaction evidence="1">
        <text>ATP + protein L-histidine = ADP + protein N-phospho-L-histidine.</text>
        <dbReference type="EC" id="2.7.13.3"/>
    </reaction>
</comment>
<dbReference type="InterPro" id="IPR005467">
    <property type="entry name" value="His_kinase_dom"/>
</dbReference>
<dbReference type="Gene3D" id="3.30.565.10">
    <property type="entry name" value="Histidine kinase-like ATPase, C-terminal domain"/>
    <property type="match status" value="1"/>
</dbReference>
<dbReference type="Pfam" id="PF08448">
    <property type="entry name" value="PAS_4"/>
    <property type="match status" value="1"/>
</dbReference>
<evidence type="ECO:0000313" key="13">
    <source>
        <dbReference type="Proteomes" id="UP000477311"/>
    </source>
</evidence>
<keyword evidence="5" id="KW-0547">Nucleotide-binding</keyword>
<evidence type="ECO:0000256" key="3">
    <source>
        <dbReference type="ARBA" id="ARBA00022553"/>
    </source>
</evidence>
<evidence type="ECO:0000313" key="12">
    <source>
        <dbReference type="EMBL" id="NGO39772.1"/>
    </source>
</evidence>
<evidence type="ECO:0000256" key="9">
    <source>
        <dbReference type="SAM" id="MobiDB-lite"/>
    </source>
</evidence>
<reference evidence="12 13" key="1">
    <citation type="submission" date="2020-02" db="EMBL/GenBank/DDBJ databases">
        <title>Draft genome sequence of Limisphaera ngatamarikiensis NGM72.4T, a thermophilic Verrucomicrobia grouped in subdivision 3.</title>
        <authorList>
            <person name="Carere C.R."/>
            <person name="Steen J."/>
            <person name="Hugenholtz P."/>
            <person name="Stott M.B."/>
        </authorList>
    </citation>
    <scope>NUCLEOTIDE SEQUENCE [LARGE SCALE GENOMIC DNA]</scope>
    <source>
        <strain evidence="12 13">NGM72.4</strain>
    </source>
</reference>
<dbReference type="Pfam" id="PF02518">
    <property type="entry name" value="HATPase_c"/>
    <property type="match status" value="1"/>
</dbReference>
<dbReference type="SUPFAM" id="SSF55874">
    <property type="entry name" value="ATPase domain of HSP90 chaperone/DNA topoisomerase II/histidine kinase"/>
    <property type="match status" value="1"/>
</dbReference>
<dbReference type="InterPro" id="IPR035965">
    <property type="entry name" value="PAS-like_dom_sf"/>
</dbReference>
<evidence type="ECO:0000256" key="1">
    <source>
        <dbReference type="ARBA" id="ARBA00000085"/>
    </source>
</evidence>
<feature type="domain" description="PAS" evidence="11">
    <location>
        <begin position="34"/>
        <end position="74"/>
    </location>
</feature>
<dbReference type="AlphaFoldDB" id="A0A6M1RYE9"/>
<accession>A0A6M1RYE9</accession>
<evidence type="ECO:0000259" key="10">
    <source>
        <dbReference type="PROSITE" id="PS50109"/>
    </source>
</evidence>
<dbReference type="InterPro" id="IPR013656">
    <property type="entry name" value="PAS_4"/>
</dbReference>
<dbReference type="GO" id="GO:0005524">
    <property type="term" value="F:ATP binding"/>
    <property type="evidence" value="ECO:0007669"/>
    <property type="project" value="UniProtKB-KW"/>
</dbReference>
<feature type="compositionally biased region" description="Low complexity" evidence="9">
    <location>
        <begin position="414"/>
        <end position="430"/>
    </location>
</feature>
<dbReference type="EC" id="2.7.13.3" evidence="2"/>
<dbReference type="CDD" id="cd00130">
    <property type="entry name" value="PAS"/>
    <property type="match status" value="1"/>
</dbReference>
<dbReference type="SMART" id="SM00091">
    <property type="entry name" value="PAS"/>
    <property type="match status" value="1"/>
</dbReference>
<keyword evidence="6" id="KW-0418">Kinase</keyword>
<feature type="domain" description="Histidine kinase" evidence="10">
    <location>
        <begin position="167"/>
        <end position="407"/>
    </location>
</feature>
<feature type="region of interest" description="Disordered" evidence="9">
    <location>
        <begin position="411"/>
        <end position="430"/>
    </location>
</feature>
<evidence type="ECO:0000256" key="7">
    <source>
        <dbReference type="ARBA" id="ARBA00022840"/>
    </source>
</evidence>
<dbReference type="InterPro" id="IPR003661">
    <property type="entry name" value="HisK_dim/P_dom"/>
</dbReference>
<dbReference type="Gene3D" id="1.10.287.130">
    <property type="match status" value="1"/>
</dbReference>
<dbReference type="PROSITE" id="PS50109">
    <property type="entry name" value="HIS_KIN"/>
    <property type="match status" value="1"/>
</dbReference>
<dbReference type="SMART" id="SM00387">
    <property type="entry name" value="HATPase_c"/>
    <property type="match status" value="1"/>
</dbReference>
<dbReference type="InterPro" id="IPR003594">
    <property type="entry name" value="HATPase_dom"/>
</dbReference>
<evidence type="ECO:0000256" key="8">
    <source>
        <dbReference type="ARBA" id="ARBA00023012"/>
    </source>
</evidence>
<gene>
    <name evidence="12" type="ORF">G4L39_10250</name>
</gene>
<organism evidence="12 13">
    <name type="scientific">Limisphaera ngatamarikiensis</name>
    <dbReference type="NCBI Taxonomy" id="1324935"/>
    <lineage>
        <taxon>Bacteria</taxon>
        <taxon>Pseudomonadati</taxon>
        <taxon>Verrucomicrobiota</taxon>
        <taxon>Verrucomicrobiia</taxon>
        <taxon>Limisphaerales</taxon>
        <taxon>Limisphaeraceae</taxon>
        <taxon>Limisphaera</taxon>
    </lineage>
</organism>
<keyword evidence="4" id="KW-0808">Transferase</keyword>
<dbReference type="GO" id="GO:0000155">
    <property type="term" value="F:phosphorelay sensor kinase activity"/>
    <property type="evidence" value="ECO:0007669"/>
    <property type="project" value="InterPro"/>
</dbReference>
<dbReference type="NCBIfam" id="TIGR00229">
    <property type="entry name" value="sensory_box"/>
    <property type="match status" value="1"/>
</dbReference>
<dbReference type="PRINTS" id="PR00344">
    <property type="entry name" value="BCTRLSENSOR"/>
</dbReference>
<dbReference type="InterPro" id="IPR000014">
    <property type="entry name" value="PAS"/>
</dbReference>
<dbReference type="InterPro" id="IPR036890">
    <property type="entry name" value="HATPase_C_sf"/>
</dbReference>
<keyword evidence="13" id="KW-1185">Reference proteome</keyword>
<name>A0A6M1RYE9_9BACT</name>
<dbReference type="SMART" id="SM00388">
    <property type="entry name" value="HisKA"/>
    <property type="match status" value="1"/>
</dbReference>
<evidence type="ECO:0000256" key="6">
    <source>
        <dbReference type="ARBA" id="ARBA00022777"/>
    </source>
</evidence>
<proteinExistence type="predicted"/>
<evidence type="ECO:0000256" key="5">
    <source>
        <dbReference type="ARBA" id="ARBA00022741"/>
    </source>
</evidence>
<dbReference type="InterPro" id="IPR036097">
    <property type="entry name" value="HisK_dim/P_sf"/>
</dbReference>
<dbReference type="InterPro" id="IPR004358">
    <property type="entry name" value="Sig_transdc_His_kin-like_C"/>
</dbReference>
<dbReference type="EMBL" id="JAAKYA010000071">
    <property type="protein sequence ID" value="NGO39772.1"/>
    <property type="molecule type" value="Genomic_DNA"/>
</dbReference>
<protein>
    <recommendedName>
        <fullName evidence="2">histidine kinase</fullName>
        <ecNumber evidence="2">2.7.13.3</ecNumber>
    </recommendedName>
</protein>
<evidence type="ECO:0000256" key="4">
    <source>
        <dbReference type="ARBA" id="ARBA00022679"/>
    </source>
</evidence>
<dbReference type="Proteomes" id="UP000477311">
    <property type="component" value="Unassembled WGS sequence"/>
</dbReference>
<keyword evidence="8" id="KW-0902">Two-component regulatory system</keyword>
<dbReference type="PROSITE" id="PS50112">
    <property type="entry name" value="PAS"/>
    <property type="match status" value="1"/>
</dbReference>
<dbReference type="FunFam" id="3.30.565.10:FF:000006">
    <property type="entry name" value="Sensor histidine kinase WalK"/>
    <property type="match status" value="1"/>
</dbReference>